<dbReference type="Proteomes" id="UP000070299">
    <property type="component" value="Unassembled WGS sequence"/>
</dbReference>
<name>A0A136A2G7_9ALTE</name>
<dbReference type="STRING" id="1799789.AX660_14955"/>
<protein>
    <submittedName>
        <fullName evidence="1">Uncharacterized protein</fullName>
    </submittedName>
</protein>
<dbReference type="RefSeq" id="WP_068376891.1">
    <property type="nucleotide sequence ID" value="NZ_LSNE01000005.1"/>
</dbReference>
<evidence type="ECO:0000313" key="1">
    <source>
        <dbReference type="EMBL" id="KXI29425.1"/>
    </source>
</evidence>
<sequence length="64" mass="7280">MDFNGLINKYGTLRFAPDGKDETGAFMLIDEYKIHVRQDDLAIVLGLPVSEIHPLIDSYSRITR</sequence>
<keyword evidence="2" id="KW-1185">Reference proteome</keyword>
<evidence type="ECO:0000313" key="2">
    <source>
        <dbReference type="Proteomes" id="UP000070299"/>
    </source>
</evidence>
<dbReference type="AlphaFoldDB" id="A0A136A2G7"/>
<organism evidence="1 2">
    <name type="scientific">Paraglaciecola hydrolytica</name>
    <dbReference type="NCBI Taxonomy" id="1799789"/>
    <lineage>
        <taxon>Bacteria</taxon>
        <taxon>Pseudomonadati</taxon>
        <taxon>Pseudomonadota</taxon>
        <taxon>Gammaproteobacteria</taxon>
        <taxon>Alteromonadales</taxon>
        <taxon>Alteromonadaceae</taxon>
        <taxon>Paraglaciecola</taxon>
    </lineage>
</organism>
<proteinExistence type="predicted"/>
<comment type="caution">
    <text evidence="1">The sequence shown here is derived from an EMBL/GenBank/DDBJ whole genome shotgun (WGS) entry which is preliminary data.</text>
</comment>
<reference evidence="2" key="1">
    <citation type="submission" date="2016-02" db="EMBL/GenBank/DDBJ databases">
        <authorList>
            <person name="Schultz-Johansen M."/>
            <person name="Glaring M.A."/>
            <person name="Bech P.K."/>
            <person name="Stougaard P."/>
        </authorList>
    </citation>
    <scope>NUCLEOTIDE SEQUENCE [LARGE SCALE GENOMIC DNA]</scope>
    <source>
        <strain evidence="2">S66</strain>
    </source>
</reference>
<dbReference type="OrthoDB" id="9922210at2"/>
<dbReference type="EMBL" id="LSNE01000005">
    <property type="protein sequence ID" value="KXI29425.1"/>
    <property type="molecule type" value="Genomic_DNA"/>
</dbReference>
<gene>
    <name evidence="1" type="ORF">AX660_14955</name>
</gene>
<accession>A0A136A2G7</accession>